<dbReference type="AlphaFoldDB" id="H5XWN1"/>
<feature type="transmembrane region" description="Helical" evidence="1">
    <location>
        <begin position="33"/>
        <end position="53"/>
    </location>
</feature>
<sequence>MRCSSSRQSEQKILGCQGVNNIKDKMIFDKIQFLFHRLILGVIYWIIVSFFVSYQQYLIKHSDNAWTLLVLYLVPLMVFLWFMRVSCEKNQWKPFGKHSDIIGFIISFIGCLIPFLAFPCVIIVQLLP</sequence>
<keyword evidence="1" id="KW-1133">Transmembrane helix</keyword>
<feature type="transmembrane region" description="Helical" evidence="1">
    <location>
        <begin position="65"/>
        <end position="83"/>
    </location>
</feature>
<proteinExistence type="predicted"/>
<evidence type="ECO:0000313" key="2">
    <source>
        <dbReference type="EMBL" id="EHQ90539.1"/>
    </source>
</evidence>
<dbReference type="HOGENOM" id="CLU_2166853_0_0_9"/>
<gene>
    <name evidence="2" type="ORF">DesyoDRAFT_3534</name>
</gene>
<keyword evidence="1" id="KW-0812">Transmembrane</keyword>
<organism evidence="2 3">
    <name type="scientific">Desulfosporosinus youngiae DSM 17734</name>
    <dbReference type="NCBI Taxonomy" id="768710"/>
    <lineage>
        <taxon>Bacteria</taxon>
        <taxon>Bacillati</taxon>
        <taxon>Bacillota</taxon>
        <taxon>Clostridia</taxon>
        <taxon>Eubacteriales</taxon>
        <taxon>Desulfitobacteriaceae</taxon>
        <taxon>Desulfosporosinus</taxon>
    </lineage>
</organism>
<dbReference type="EMBL" id="CM001441">
    <property type="protein sequence ID" value="EHQ90539.1"/>
    <property type="molecule type" value="Genomic_DNA"/>
</dbReference>
<name>H5XWN1_9FIRM</name>
<dbReference type="Proteomes" id="UP000005104">
    <property type="component" value="Chromosome"/>
</dbReference>
<dbReference type="STRING" id="768710.DesyoDRAFT_3534"/>
<evidence type="ECO:0000256" key="1">
    <source>
        <dbReference type="SAM" id="Phobius"/>
    </source>
</evidence>
<feature type="transmembrane region" description="Helical" evidence="1">
    <location>
        <begin position="104"/>
        <end position="127"/>
    </location>
</feature>
<accession>H5XWN1</accession>
<protein>
    <submittedName>
        <fullName evidence="2">Uncharacterized protein</fullName>
    </submittedName>
</protein>
<keyword evidence="1" id="KW-0472">Membrane</keyword>
<keyword evidence="3" id="KW-1185">Reference proteome</keyword>
<reference evidence="2 3" key="1">
    <citation type="submission" date="2011-11" db="EMBL/GenBank/DDBJ databases">
        <title>The Noncontiguous Finished genome of Desulfosporosinus youngiae DSM 17734.</title>
        <authorList>
            <consortium name="US DOE Joint Genome Institute (JGI-PGF)"/>
            <person name="Lucas S."/>
            <person name="Han J."/>
            <person name="Lapidus A."/>
            <person name="Cheng J.-F."/>
            <person name="Goodwin L."/>
            <person name="Pitluck S."/>
            <person name="Peters L."/>
            <person name="Ovchinnikova G."/>
            <person name="Lu M."/>
            <person name="Land M.L."/>
            <person name="Hauser L."/>
            <person name="Pester M."/>
            <person name="Spring S."/>
            <person name="Ollivier B."/>
            <person name="Rattei T."/>
            <person name="Klenk H.-P."/>
            <person name="Wagner M."/>
            <person name="Loy A."/>
            <person name="Woyke T.J."/>
        </authorList>
    </citation>
    <scope>NUCLEOTIDE SEQUENCE [LARGE SCALE GENOMIC DNA]</scope>
    <source>
        <strain evidence="2 3">DSM 17734</strain>
    </source>
</reference>
<evidence type="ECO:0000313" key="3">
    <source>
        <dbReference type="Proteomes" id="UP000005104"/>
    </source>
</evidence>